<name>A0A381XVH9_9ZZZZ</name>
<dbReference type="Gene3D" id="3.40.50.620">
    <property type="entry name" value="HUPs"/>
    <property type="match status" value="1"/>
</dbReference>
<evidence type="ECO:0000256" key="2">
    <source>
        <dbReference type="ARBA" id="ARBA00022448"/>
    </source>
</evidence>
<dbReference type="EMBL" id="UINC01016525">
    <property type="protein sequence ID" value="SVA68738.1"/>
    <property type="molecule type" value="Genomic_DNA"/>
</dbReference>
<dbReference type="PANTHER" id="PTHR21294">
    <property type="entry name" value="ELECTRON TRANSFER FLAVOPROTEIN BETA-SUBUNIT"/>
    <property type="match status" value="1"/>
</dbReference>
<evidence type="ECO:0000256" key="1">
    <source>
        <dbReference type="ARBA" id="ARBA00007557"/>
    </source>
</evidence>
<organism evidence="5">
    <name type="scientific">marine metagenome</name>
    <dbReference type="NCBI Taxonomy" id="408172"/>
    <lineage>
        <taxon>unclassified sequences</taxon>
        <taxon>metagenomes</taxon>
        <taxon>ecological metagenomes</taxon>
    </lineage>
</organism>
<feature type="domain" description="Electron transfer flavoprotein alpha/beta-subunit N-terminal" evidence="4">
    <location>
        <begin position="3"/>
        <end position="70"/>
    </location>
</feature>
<gene>
    <name evidence="5" type="ORF">METZ01_LOCUS121592</name>
</gene>
<dbReference type="GO" id="GO:0009055">
    <property type="term" value="F:electron transfer activity"/>
    <property type="evidence" value="ECO:0007669"/>
    <property type="project" value="InterPro"/>
</dbReference>
<evidence type="ECO:0000259" key="4">
    <source>
        <dbReference type="Pfam" id="PF01012"/>
    </source>
</evidence>
<dbReference type="PANTHER" id="PTHR21294:SF8">
    <property type="entry name" value="ELECTRON TRANSFER FLAVOPROTEIN SUBUNIT BETA"/>
    <property type="match status" value="1"/>
</dbReference>
<dbReference type="Pfam" id="PF01012">
    <property type="entry name" value="ETF"/>
    <property type="match status" value="1"/>
</dbReference>
<feature type="non-terminal residue" evidence="5">
    <location>
        <position position="71"/>
    </location>
</feature>
<proteinExistence type="inferred from homology"/>
<sequence>MSAQEVLRKGLAMGADSAVLLNGDCDMDGLRTAKALAKELESSEPQLVLFGVKAADDDQQQVGPMVSVLIG</sequence>
<dbReference type="InterPro" id="IPR014729">
    <property type="entry name" value="Rossmann-like_a/b/a_fold"/>
</dbReference>
<dbReference type="SUPFAM" id="SSF52402">
    <property type="entry name" value="Adenine nucleotide alpha hydrolases-like"/>
    <property type="match status" value="1"/>
</dbReference>
<keyword evidence="2" id="KW-0813">Transport</keyword>
<reference evidence="5" key="1">
    <citation type="submission" date="2018-05" db="EMBL/GenBank/DDBJ databases">
        <authorList>
            <person name="Lanie J.A."/>
            <person name="Ng W.-L."/>
            <person name="Kazmierczak K.M."/>
            <person name="Andrzejewski T.M."/>
            <person name="Davidsen T.M."/>
            <person name="Wayne K.J."/>
            <person name="Tettelin H."/>
            <person name="Glass J.I."/>
            <person name="Rusch D."/>
            <person name="Podicherti R."/>
            <person name="Tsui H.-C.T."/>
            <person name="Winkler M.E."/>
        </authorList>
    </citation>
    <scope>NUCLEOTIDE SEQUENCE</scope>
</reference>
<dbReference type="InterPro" id="IPR012255">
    <property type="entry name" value="ETF_b"/>
</dbReference>
<comment type="similarity">
    <text evidence="1">Belongs to the ETF beta-subunit/FixA family.</text>
</comment>
<dbReference type="AlphaFoldDB" id="A0A381XVH9"/>
<evidence type="ECO:0000313" key="5">
    <source>
        <dbReference type="EMBL" id="SVA68738.1"/>
    </source>
</evidence>
<protein>
    <recommendedName>
        <fullName evidence="4">Electron transfer flavoprotein alpha/beta-subunit N-terminal domain-containing protein</fullName>
    </recommendedName>
</protein>
<keyword evidence="3" id="KW-0249">Electron transport</keyword>
<dbReference type="InterPro" id="IPR014730">
    <property type="entry name" value="ETF_a/b_N"/>
</dbReference>
<accession>A0A381XVH9</accession>
<evidence type="ECO:0000256" key="3">
    <source>
        <dbReference type="ARBA" id="ARBA00022982"/>
    </source>
</evidence>